<feature type="region of interest" description="Disordered" evidence="1">
    <location>
        <begin position="318"/>
        <end position="374"/>
    </location>
</feature>
<reference evidence="4" key="1">
    <citation type="submission" date="2017-05" db="EMBL/GenBank/DDBJ databases">
        <authorList>
            <person name="Sharma S."/>
            <person name="Sidhu C."/>
            <person name="Pinnaka A.K."/>
        </authorList>
    </citation>
    <scope>NUCLEOTIDE SEQUENCE [LARGE SCALE GENOMIC DNA]</scope>
    <source>
        <strain evidence="4">AK93</strain>
    </source>
</reference>
<feature type="region of interest" description="Disordered" evidence="1">
    <location>
        <begin position="219"/>
        <end position="242"/>
    </location>
</feature>
<proteinExistence type="predicted"/>
<dbReference type="InterPro" id="IPR024973">
    <property type="entry name" value="ESPR"/>
</dbReference>
<accession>A0A3E0WKD3</accession>
<organism evidence="3 4">
    <name type="scientific">Alkalilimnicola ehrlichii</name>
    <dbReference type="NCBI Taxonomy" id="351052"/>
    <lineage>
        <taxon>Bacteria</taxon>
        <taxon>Pseudomonadati</taxon>
        <taxon>Pseudomonadota</taxon>
        <taxon>Gammaproteobacteria</taxon>
        <taxon>Chromatiales</taxon>
        <taxon>Ectothiorhodospiraceae</taxon>
        <taxon>Alkalilimnicola</taxon>
    </lineage>
</organism>
<dbReference type="Proteomes" id="UP000256763">
    <property type="component" value="Unassembled WGS sequence"/>
</dbReference>
<gene>
    <name evidence="3" type="ORF">CAL65_17925</name>
</gene>
<feature type="domain" description="ESPR" evidence="2">
    <location>
        <begin position="8"/>
        <end position="47"/>
    </location>
</feature>
<comment type="caution">
    <text evidence="3">The sequence shown here is derived from an EMBL/GenBank/DDBJ whole genome shotgun (WGS) entry which is preliminary data.</text>
</comment>
<protein>
    <recommendedName>
        <fullName evidence="2">ESPR domain-containing protein</fullName>
    </recommendedName>
</protein>
<evidence type="ECO:0000313" key="4">
    <source>
        <dbReference type="Proteomes" id="UP000256763"/>
    </source>
</evidence>
<keyword evidence="4" id="KW-1185">Reference proteome</keyword>
<dbReference type="EMBL" id="NFZW01000022">
    <property type="protein sequence ID" value="RFA33248.1"/>
    <property type="molecule type" value="Genomic_DNA"/>
</dbReference>
<dbReference type="RefSeq" id="WP_116348334.1">
    <property type="nucleotide sequence ID" value="NZ_NFZW01000022.1"/>
</dbReference>
<evidence type="ECO:0000259" key="2">
    <source>
        <dbReference type="Pfam" id="PF13018"/>
    </source>
</evidence>
<name>A0A3E0WKD3_9GAMM</name>
<dbReference type="Pfam" id="PF13018">
    <property type="entry name" value="ESPR"/>
    <property type="match status" value="1"/>
</dbReference>
<evidence type="ECO:0000256" key="1">
    <source>
        <dbReference type="SAM" id="MobiDB-lite"/>
    </source>
</evidence>
<sequence length="411" mass="41183">MSKELIGMNRTYKSIFNHNLGAWQAVPETARTRSKGQRCATRRARRPSVGHPLRRRLLVASSVLALTFLISAPVVLADPTVIPEDQEIFGEDGEENSLDHADDGGTAYEFSGDALVNDGTIFGGKGGDSNWGDGGRGGDGVDFAGNDFVNHGTIFGGNGGNGGWGYGGRGGDGVDFTGNDFVNHGTIFGGGGGDSGRQDGGRGGDGVYFTGDVFVNHGTVAGGDGKESPQADGGDGGTAVIFSGNALTNEGDIAGGDGGDSTRELTAAGNGGSGLIVTNDGAHVDNAGSISGATGGELAWGRWRRWHRGDLLRQCARQRGRHCRRGGGDNSRGPAGSGGSGLVVTNDGAHVDNAGSISGGDGGENSRGDGGDGGTAVIFSGNALTNEGNIVGGTAAIAHGRSPAAVDPASS</sequence>
<evidence type="ECO:0000313" key="3">
    <source>
        <dbReference type="EMBL" id="RFA33248.1"/>
    </source>
</evidence>
<dbReference type="AlphaFoldDB" id="A0A3E0WKD3"/>